<evidence type="ECO:0000256" key="1">
    <source>
        <dbReference type="ARBA" id="ARBA00004123"/>
    </source>
</evidence>
<dbReference type="SMART" id="SM00132">
    <property type="entry name" value="LIM"/>
    <property type="match status" value="1"/>
</dbReference>
<keyword evidence="4 7" id="KW-0862">Zinc</keyword>
<keyword evidence="2 7" id="KW-0479">Metal-binding</keyword>
<dbReference type="OrthoDB" id="8062037at2759"/>
<proteinExistence type="predicted"/>
<feature type="region of interest" description="Disordered" evidence="8">
    <location>
        <begin position="55"/>
        <end position="219"/>
    </location>
</feature>
<dbReference type="SUPFAM" id="SSF57716">
    <property type="entry name" value="Glucocorticoid receptor-like (DNA-binding domain)"/>
    <property type="match status" value="3"/>
</dbReference>
<keyword evidence="11" id="KW-1185">Reference proteome</keyword>
<dbReference type="PANTHER" id="PTHR24215:SF35">
    <property type="entry name" value="MUSCLE LIM PROTEIN MLP84B"/>
    <property type="match status" value="1"/>
</dbReference>
<keyword evidence="3" id="KW-0677">Repeat</keyword>
<organism evidence="10 11">
    <name type="scientific">Psilocybe cyanescens</name>
    <dbReference type="NCBI Taxonomy" id="93625"/>
    <lineage>
        <taxon>Eukaryota</taxon>
        <taxon>Fungi</taxon>
        <taxon>Dikarya</taxon>
        <taxon>Basidiomycota</taxon>
        <taxon>Agaricomycotina</taxon>
        <taxon>Agaricomycetes</taxon>
        <taxon>Agaricomycetidae</taxon>
        <taxon>Agaricales</taxon>
        <taxon>Agaricineae</taxon>
        <taxon>Strophariaceae</taxon>
        <taxon>Psilocybe</taxon>
    </lineage>
</organism>
<evidence type="ECO:0000256" key="2">
    <source>
        <dbReference type="ARBA" id="ARBA00022723"/>
    </source>
</evidence>
<feature type="compositionally biased region" description="Low complexity" evidence="8">
    <location>
        <begin position="238"/>
        <end position="260"/>
    </location>
</feature>
<dbReference type="STRING" id="93625.A0A409XHQ9"/>
<dbReference type="GO" id="GO:0005634">
    <property type="term" value="C:nucleus"/>
    <property type="evidence" value="ECO:0007669"/>
    <property type="project" value="UniProtKB-SubCell"/>
</dbReference>
<dbReference type="GO" id="GO:0030036">
    <property type="term" value="P:actin cytoskeleton organization"/>
    <property type="evidence" value="ECO:0007669"/>
    <property type="project" value="TreeGrafter"/>
</dbReference>
<evidence type="ECO:0000256" key="4">
    <source>
        <dbReference type="ARBA" id="ARBA00022833"/>
    </source>
</evidence>
<name>A0A409XHQ9_PSICY</name>
<feature type="region of interest" description="Disordered" evidence="8">
    <location>
        <begin position="231"/>
        <end position="262"/>
    </location>
</feature>
<dbReference type="GO" id="GO:0005737">
    <property type="term" value="C:cytoplasm"/>
    <property type="evidence" value="ECO:0007669"/>
    <property type="project" value="TreeGrafter"/>
</dbReference>
<feature type="compositionally biased region" description="Polar residues" evidence="8">
    <location>
        <begin position="199"/>
        <end position="209"/>
    </location>
</feature>
<dbReference type="GO" id="GO:0030695">
    <property type="term" value="F:GTPase regulator activity"/>
    <property type="evidence" value="ECO:0007669"/>
    <property type="project" value="UniProtKB-ARBA"/>
</dbReference>
<comment type="caution">
    <text evidence="10">The sequence shown here is derived from an EMBL/GenBank/DDBJ whole genome shotgun (WGS) entry which is preliminary data.</text>
</comment>
<evidence type="ECO:0000256" key="8">
    <source>
        <dbReference type="SAM" id="MobiDB-lite"/>
    </source>
</evidence>
<dbReference type="PROSITE" id="PS00478">
    <property type="entry name" value="LIM_DOMAIN_1"/>
    <property type="match status" value="1"/>
</dbReference>
<reference evidence="10 11" key="1">
    <citation type="journal article" date="2018" name="Evol. Lett.">
        <title>Horizontal gene cluster transfer increased hallucinogenic mushroom diversity.</title>
        <authorList>
            <person name="Reynolds H.T."/>
            <person name="Vijayakumar V."/>
            <person name="Gluck-Thaler E."/>
            <person name="Korotkin H.B."/>
            <person name="Matheny P.B."/>
            <person name="Slot J.C."/>
        </authorList>
    </citation>
    <scope>NUCLEOTIDE SEQUENCE [LARGE SCALE GENOMIC DNA]</scope>
    <source>
        <strain evidence="10 11">2631</strain>
    </source>
</reference>
<keyword evidence="6" id="KW-0539">Nucleus</keyword>
<evidence type="ECO:0000313" key="10">
    <source>
        <dbReference type="EMBL" id="PPQ90286.1"/>
    </source>
</evidence>
<evidence type="ECO:0000256" key="7">
    <source>
        <dbReference type="PROSITE-ProRule" id="PRU00125"/>
    </source>
</evidence>
<dbReference type="Gene3D" id="2.10.110.10">
    <property type="entry name" value="Cysteine Rich Protein"/>
    <property type="match status" value="1"/>
</dbReference>
<dbReference type="PROSITE" id="PS50023">
    <property type="entry name" value="LIM_DOMAIN_2"/>
    <property type="match status" value="1"/>
</dbReference>
<comment type="subcellular location">
    <subcellularLocation>
        <location evidence="1">Nucleus</location>
    </subcellularLocation>
</comment>
<feature type="compositionally biased region" description="Polar residues" evidence="8">
    <location>
        <begin position="105"/>
        <end position="156"/>
    </location>
</feature>
<feature type="domain" description="LIM zinc-binding" evidence="9">
    <location>
        <begin position="352"/>
        <end position="412"/>
    </location>
</feature>
<protein>
    <recommendedName>
        <fullName evidence="9">LIM zinc-binding domain-containing protein</fullName>
    </recommendedName>
</protein>
<keyword evidence="5 7" id="KW-0440">LIM domain</keyword>
<dbReference type="InParanoid" id="A0A409XHQ9"/>
<dbReference type="Proteomes" id="UP000283269">
    <property type="component" value="Unassembled WGS sequence"/>
</dbReference>
<dbReference type="CDD" id="cd09326">
    <property type="entry name" value="LIM_CRP_like"/>
    <property type="match status" value="1"/>
</dbReference>
<dbReference type="GO" id="GO:0046872">
    <property type="term" value="F:metal ion binding"/>
    <property type="evidence" value="ECO:0007669"/>
    <property type="project" value="UniProtKB-KW"/>
</dbReference>
<gene>
    <name evidence="10" type="ORF">CVT25_013111</name>
</gene>
<dbReference type="InterPro" id="IPR001781">
    <property type="entry name" value="Znf_LIM"/>
</dbReference>
<sequence>MHPFGGTQICPRCSKAVYLAEQVMGPGRKLYHKPYCKSCHLKSFGTRDLRHANLPYAQPPAEDAGTPSSPTSPSRGMFAPLRPLSTGAGAPRATSPLPRLRPNRSLATSPISSSFPRGPNPSTQAYQSPANGTMPSANVNVTSDPKADSPSTTDDSATADEEAEVHDSLIADTDNANYIPVETETNEEDEERRDVLSEPTPSSYPSNTGRPGIGTIPRTVPLYLNGNSARTPYKHHFSQSLGSISSSSSPPSSTPNSNLSKEAEDIPQYAEYTYNTFSGLGNPTTTTIPLGRSNTTSGVVMSSSPGSRSFGNISPLSQTATGTRYGIALDGGNIGVQMTGTGTPRKWGAGTPQCPRCAKSVYFAEQVKAAGKTYHKHCLRCVECNTTLDSSRLRDHDGDPFCVRCYGKLHGPQGSGYALLGKAGG</sequence>
<evidence type="ECO:0000259" key="9">
    <source>
        <dbReference type="PROSITE" id="PS50023"/>
    </source>
</evidence>
<evidence type="ECO:0000256" key="5">
    <source>
        <dbReference type="ARBA" id="ARBA00023038"/>
    </source>
</evidence>
<evidence type="ECO:0000256" key="3">
    <source>
        <dbReference type="ARBA" id="ARBA00022737"/>
    </source>
</evidence>
<dbReference type="FunFam" id="2.10.110.10:FF:000001">
    <property type="entry name" value="Cysteine and glycine-rich protein 1"/>
    <property type="match status" value="1"/>
</dbReference>
<feature type="region of interest" description="Disordered" evidence="8">
    <location>
        <begin position="288"/>
        <end position="314"/>
    </location>
</feature>
<dbReference type="Pfam" id="PF00412">
    <property type="entry name" value="LIM"/>
    <property type="match status" value="1"/>
</dbReference>
<evidence type="ECO:0000256" key="6">
    <source>
        <dbReference type="ARBA" id="ARBA00023242"/>
    </source>
</evidence>
<dbReference type="PANTHER" id="PTHR24215">
    <property type="entry name" value="RHO-GTPASE-ACTIVATING PROTEIN LRG1"/>
    <property type="match status" value="1"/>
</dbReference>
<accession>A0A409XHQ9</accession>
<dbReference type="EMBL" id="NHYD01001659">
    <property type="protein sequence ID" value="PPQ90286.1"/>
    <property type="molecule type" value="Genomic_DNA"/>
</dbReference>
<dbReference type="AlphaFoldDB" id="A0A409XHQ9"/>
<evidence type="ECO:0000313" key="11">
    <source>
        <dbReference type="Proteomes" id="UP000283269"/>
    </source>
</evidence>